<dbReference type="Pfam" id="PF13432">
    <property type="entry name" value="TPR_16"/>
    <property type="match status" value="2"/>
</dbReference>
<keyword evidence="5" id="KW-0732">Signal</keyword>
<protein>
    <submittedName>
        <fullName evidence="6">Tetratricopeptide repeat protein</fullName>
    </submittedName>
</protein>
<organism evidence="6 7">
    <name type="scientific">Petrachloros mirabilis ULC683</name>
    <dbReference type="NCBI Taxonomy" id="2781853"/>
    <lineage>
        <taxon>Bacteria</taxon>
        <taxon>Bacillati</taxon>
        <taxon>Cyanobacteriota</taxon>
        <taxon>Cyanophyceae</taxon>
        <taxon>Synechococcales</taxon>
        <taxon>Petrachlorosaceae</taxon>
        <taxon>Petrachloros</taxon>
        <taxon>Petrachloros mirabilis</taxon>
    </lineage>
</organism>
<keyword evidence="2 3" id="KW-0802">TPR repeat</keyword>
<dbReference type="Gene3D" id="1.25.40.10">
    <property type="entry name" value="Tetratricopeptide repeat domain"/>
    <property type="match status" value="1"/>
</dbReference>
<dbReference type="InterPro" id="IPR011990">
    <property type="entry name" value="TPR-like_helical_dom_sf"/>
</dbReference>
<keyword evidence="7" id="KW-1185">Reference proteome</keyword>
<keyword evidence="1" id="KW-0677">Repeat</keyword>
<feature type="region of interest" description="Disordered" evidence="4">
    <location>
        <begin position="238"/>
        <end position="268"/>
    </location>
</feature>
<dbReference type="GO" id="GO:0046813">
    <property type="term" value="P:receptor-mediated virion attachment to host cell"/>
    <property type="evidence" value="ECO:0007669"/>
    <property type="project" value="TreeGrafter"/>
</dbReference>
<evidence type="ECO:0000256" key="4">
    <source>
        <dbReference type="SAM" id="MobiDB-lite"/>
    </source>
</evidence>
<reference evidence="6" key="1">
    <citation type="submission" date="2019-12" db="EMBL/GenBank/DDBJ databases">
        <title>High-Quality draft genome sequences of three cyanobacteria isolated from the limestone walls of the Old Cathedral of Coimbra.</title>
        <authorList>
            <person name="Tiago I."/>
            <person name="Soares F."/>
            <person name="Portugal A."/>
        </authorList>
    </citation>
    <scope>NUCLEOTIDE SEQUENCE [LARGE SCALE GENOMIC DNA]</scope>
    <source>
        <strain evidence="6">C</strain>
    </source>
</reference>
<name>A0A8K1ZWF1_9CYAN</name>
<dbReference type="InterPro" id="IPR019734">
    <property type="entry name" value="TPR_rpt"/>
</dbReference>
<dbReference type="PANTHER" id="PTHR44858:SF1">
    <property type="entry name" value="UDP-N-ACETYLGLUCOSAMINE--PEPTIDE N-ACETYLGLUCOSAMINYLTRANSFERASE SPINDLY-RELATED"/>
    <property type="match status" value="1"/>
</dbReference>
<feature type="signal peptide" evidence="5">
    <location>
        <begin position="1"/>
        <end position="25"/>
    </location>
</feature>
<feature type="chain" id="PRO_5035429699" evidence="5">
    <location>
        <begin position="26"/>
        <end position="439"/>
    </location>
</feature>
<evidence type="ECO:0000256" key="5">
    <source>
        <dbReference type="SAM" id="SignalP"/>
    </source>
</evidence>
<feature type="repeat" description="TPR" evidence="3">
    <location>
        <begin position="342"/>
        <end position="375"/>
    </location>
</feature>
<dbReference type="RefSeq" id="WP_161823842.1">
    <property type="nucleotide sequence ID" value="NZ_WVIC01000003.1"/>
</dbReference>
<accession>A0A8K1ZWF1</accession>
<gene>
    <name evidence="6" type="ORF">GS597_02330</name>
</gene>
<evidence type="ECO:0000256" key="1">
    <source>
        <dbReference type="ARBA" id="ARBA00022737"/>
    </source>
</evidence>
<dbReference type="Proteomes" id="UP000607397">
    <property type="component" value="Unassembled WGS sequence"/>
</dbReference>
<dbReference type="GO" id="GO:0009279">
    <property type="term" value="C:cell outer membrane"/>
    <property type="evidence" value="ECO:0007669"/>
    <property type="project" value="TreeGrafter"/>
</dbReference>
<comment type="caution">
    <text evidence="6">The sequence shown here is derived from an EMBL/GenBank/DDBJ whole genome shotgun (WGS) entry which is preliminary data.</text>
</comment>
<evidence type="ECO:0000256" key="3">
    <source>
        <dbReference type="PROSITE-ProRule" id="PRU00339"/>
    </source>
</evidence>
<dbReference type="SUPFAM" id="SSF48452">
    <property type="entry name" value="TPR-like"/>
    <property type="match status" value="1"/>
</dbReference>
<dbReference type="InterPro" id="IPR050498">
    <property type="entry name" value="Ycf3"/>
</dbReference>
<dbReference type="SUPFAM" id="SSF50494">
    <property type="entry name" value="Trypsin-like serine proteases"/>
    <property type="match status" value="1"/>
</dbReference>
<dbReference type="PANTHER" id="PTHR44858">
    <property type="entry name" value="TETRATRICOPEPTIDE REPEAT PROTEIN 6"/>
    <property type="match status" value="1"/>
</dbReference>
<dbReference type="PROSITE" id="PS50005">
    <property type="entry name" value="TPR"/>
    <property type="match status" value="2"/>
</dbReference>
<dbReference type="InterPro" id="IPR043504">
    <property type="entry name" value="Peptidase_S1_PA_chymotrypsin"/>
</dbReference>
<evidence type="ECO:0000313" key="7">
    <source>
        <dbReference type="Proteomes" id="UP000607397"/>
    </source>
</evidence>
<evidence type="ECO:0000256" key="2">
    <source>
        <dbReference type="ARBA" id="ARBA00022803"/>
    </source>
</evidence>
<feature type="repeat" description="TPR" evidence="3">
    <location>
        <begin position="308"/>
        <end position="341"/>
    </location>
</feature>
<dbReference type="Gene3D" id="2.40.10.10">
    <property type="entry name" value="Trypsin-like serine proteases"/>
    <property type="match status" value="2"/>
</dbReference>
<dbReference type="InterPro" id="IPR009003">
    <property type="entry name" value="Peptidase_S1_PA"/>
</dbReference>
<evidence type="ECO:0000313" key="6">
    <source>
        <dbReference type="EMBL" id="NCJ05368.1"/>
    </source>
</evidence>
<dbReference type="EMBL" id="WVIC01000003">
    <property type="protein sequence ID" value="NCJ05368.1"/>
    <property type="molecule type" value="Genomic_DNA"/>
</dbReference>
<dbReference type="SMART" id="SM00028">
    <property type="entry name" value="TPR"/>
    <property type="match status" value="4"/>
</dbReference>
<sequence>MQVSKVCLALAGWVVAVVLPLPVRAAENSVAVGQLAKEVTVLIEGMGNGSGVIIQRQGQTYTLLTAKHVISSPDVYEIVTARGHRYDLDLQAIQSFSQVDLAIVTFQSTAEYPVAPLGNSDQAVEGMPVYVAGFPGQASTIRRSVYNFTQGHLTAQASEPQADGYALIYTNHTLPGMSGGPVFNEAGQVIGIHGQADGRYQQQDPGNPQVFIKSGFNLGIPINTFLALAPDSIASAAHSLSPSAEPTPPESAVSQRPEAAPASPRLVSTRPPAVTNLFLQAVDHYQRGDLQAAMQAVQSAIRQTPDFAQAYAIRGNIRLIRQDYPGALTDFSQALSLDQTLVSAYMGQGLAQSRLGNREAAIAAYTEVIQLNPNYGLAHYNRGVALLNSGNAEAALTDLQAATDIALQENNPADYERAQEATQIAARQCRQSIRTLCDR</sequence>
<dbReference type="Pfam" id="PF13365">
    <property type="entry name" value="Trypsin_2"/>
    <property type="match status" value="1"/>
</dbReference>
<proteinExistence type="predicted"/>
<dbReference type="AlphaFoldDB" id="A0A8K1ZWF1"/>